<feature type="region of interest" description="Disordered" evidence="1">
    <location>
        <begin position="1"/>
        <end position="54"/>
    </location>
</feature>
<dbReference type="EMBL" id="LS398110">
    <property type="protein sequence ID" value="SPP97074.1"/>
    <property type="molecule type" value="Genomic_DNA"/>
</dbReference>
<dbReference type="AlphaFoldDB" id="A0A2U3Q6N6"/>
<evidence type="ECO:0000313" key="2">
    <source>
        <dbReference type="EMBL" id="SPP97074.1"/>
    </source>
</evidence>
<sequence>MTSTSRRCFGPTPSATPGRDQRPPVAPRPGLALAPGGARIRPHNDHQIRTRTRLPSSTACNWGVRWPGRAAYPGKGAECDDLARIYALSPPEEALALSGRLMAAARDIPLEGRESGRHRSGLVAPSTQSSGGQALSRQMPIDPSAAKSLV</sequence>
<protein>
    <submittedName>
        <fullName evidence="2">Uncharacterized protein</fullName>
    </submittedName>
</protein>
<feature type="compositionally biased region" description="Polar residues" evidence="1">
    <location>
        <begin position="125"/>
        <end position="136"/>
    </location>
</feature>
<organism evidence="2 3">
    <name type="scientific">Bradyrhizobium vignae</name>
    <dbReference type="NCBI Taxonomy" id="1549949"/>
    <lineage>
        <taxon>Bacteria</taxon>
        <taxon>Pseudomonadati</taxon>
        <taxon>Pseudomonadota</taxon>
        <taxon>Alphaproteobacteria</taxon>
        <taxon>Hyphomicrobiales</taxon>
        <taxon>Nitrobacteraceae</taxon>
        <taxon>Bradyrhizobium</taxon>
    </lineage>
</organism>
<reference evidence="2 3" key="1">
    <citation type="submission" date="2018-03" db="EMBL/GenBank/DDBJ databases">
        <authorList>
            <person name="Gully D."/>
        </authorList>
    </citation>
    <scope>NUCLEOTIDE SEQUENCE [LARGE SCALE GENOMIC DNA]</scope>
    <source>
        <strain evidence="2">ORS3257</strain>
    </source>
</reference>
<feature type="compositionally biased region" description="Basic and acidic residues" evidence="1">
    <location>
        <begin position="108"/>
        <end position="117"/>
    </location>
</feature>
<feature type="region of interest" description="Disordered" evidence="1">
    <location>
        <begin position="108"/>
        <end position="150"/>
    </location>
</feature>
<gene>
    <name evidence="2" type="ORF">BRAD3257_6160</name>
</gene>
<dbReference type="KEGG" id="bvz:BRAD3257_6160"/>
<evidence type="ECO:0000313" key="3">
    <source>
        <dbReference type="Proteomes" id="UP000246085"/>
    </source>
</evidence>
<evidence type="ECO:0000256" key="1">
    <source>
        <dbReference type="SAM" id="MobiDB-lite"/>
    </source>
</evidence>
<proteinExistence type="predicted"/>
<accession>A0A2U3Q6N6</accession>
<name>A0A2U3Q6N6_9BRAD</name>
<dbReference type="Proteomes" id="UP000246085">
    <property type="component" value="Chromosome BRAD3257"/>
</dbReference>